<dbReference type="EMBL" id="CAJNNW010026674">
    <property type="protein sequence ID" value="CAE8686982.1"/>
    <property type="molecule type" value="Genomic_DNA"/>
</dbReference>
<feature type="region of interest" description="Disordered" evidence="1">
    <location>
        <begin position="1261"/>
        <end position="1324"/>
    </location>
</feature>
<feature type="compositionally biased region" description="Polar residues" evidence="1">
    <location>
        <begin position="1302"/>
        <end position="1311"/>
    </location>
</feature>
<feature type="compositionally biased region" description="Basic and acidic residues" evidence="1">
    <location>
        <begin position="1314"/>
        <end position="1324"/>
    </location>
</feature>
<organism evidence="2 3">
    <name type="scientific">Polarella glacialis</name>
    <name type="common">Dinoflagellate</name>
    <dbReference type="NCBI Taxonomy" id="89957"/>
    <lineage>
        <taxon>Eukaryota</taxon>
        <taxon>Sar</taxon>
        <taxon>Alveolata</taxon>
        <taxon>Dinophyceae</taxon>
        <taxon>Suessiales</taxon>
        <taxon>Suessiaceae</taxon>
        <taxon>Polarella</taxon>
    </lineage>
</organism>
<feature type="compositionally biased region" description="Basic residues" evidence="1">
    <location>
        <begin position="1229"/>
        <end position="1242"/>
    </location>
</feature>
<feature type="region of interest" description="Disordered" evidence="1">
    <location>
        <begin position="1223"/>
        <end position="1246"/>
    </location>
</feature>
<feature type="compositionally biased region" description="Polar residues" evidence="1">
    <location>
        <begin position="1276"/>
        <end position="1288"/>
    </location>
</feature>
<evidence type="ECO:0000256" key="1">
    <source>
        <dbReference type="SAM" id="MobiDB-lite"/>
    </source>
</evidence>
<gene>
    <name evidence="2" type="ORF">PGLA2088_LOCUS25235</name>
</gene>
<accession>A0A813JVN7</accession>
<feature type="region of interest" description="Disordered" evidence="1">
    <location>
        <begin position="1112"/>
        <end position="1137"/>
    </location>
</feature>
<feature type="region of interest" description="Disordered" evidence="1">
    <location>
        <begin position="385"/>
        <end position="411"/>
    </location>
</feature>
<evidence type="ECO:0000313" key="3">
    <source>
        <dbReference type="Proteomes" id="UP000626109"/>
    </source>
</evidence>
<feature type="compositionally biased region" description="Basic and acidic residues" evidence="1">
    <location>
        <begin position="728"/>
        <end position="738"/>
    </location>
</feature>
<name>A0A813JVN7_POLGL</name>
<proteinExistence type="predicted"/>
<sequence>MKSATKKYLHIQRVLALSRKGRLKAHVAARRVGSKWLLQMPSEAEQAFVGSVLSLEPLMAQAHRLLQPFCSVQLATGASVPTGTSSGKLTELAADAIHKVKVTTARATWREHVEPLRKEVETAVRRHAELQLQFNQCRTEYLREVAALRNEVRVRDDPELCIGRDITNDVTFFFEPMNALNPCEMEFALGVIKEKLKMIFETNPAVQTSMGSGQVGRLTQLMVSSEVSNLKQVLMKKEKEMTEVRTKHQRELAEFRTKHLTLQQELAVAAGRLQKAAPNIEEAERLEKEAQEALKNHERLLKKAWDKSKVLQLERDEALQELQLRGVEASACLAELRLARKGKGDAEKRELLLQERLEKQTAHGQDLAQENEGLRAILREMRASRSRLASKSSSSQSRVPGFMMTSERPSSAGATLEQDAAAACIRWEGPAPAVGVVSDEQHSSEAAFHSEVAPGIGLFQSDCKLAGTFMPDEQHTAEVPVHSEVEYEIRSFRQDCSTALAVESGAACVTLASGLGCSSAAERQAATDGFLPDVQHSSRTAEEPEILVTSISGGLVCSGFEAVGAGIADHIVSDTAGNSRLASMETDVACGGRSNGPNCSRAGLKPEFTGGIMPDGPTCSRAESEPDLVQNCFQDAKLGVGEVLFKLRAAEQEVQDLNLSQTKLRAQVCALVEEKQRLRLALEAKDQVAAAQSIAGHTVDTVTQEQPEESAGVAPVLQGASLQARAATDEKGNSHDLEGSVGELTHRGPARTGWESLPPTPTSSSCHLAPEVPEVPEVLDGWDFSSAGDFKRLLGHELDTLSSTHWEASAGKSSCHLAPEVPQVPEVLDGWDFSSAGDFKRLLGHELELDTLSSTHWEASAGKSSCHLEPEVPEVPEVLDGWDFSSAGDFKRLLVHELELDTLSSTHWEASAGKVCLTAGQGSRFPKKQLEEEQLDWEAAAVITRARHKLSTLRTLTSELQELSECQDFQLPVLREDFGMTSPAKQSISALYSDEHACCAKNKQSISAALGAAAAAESELHADLEAVFQVTAHLASAHKLAAAQKAQAMEAVATWNSQVQAVEARLMNSPALHLDEQLQRCLSDFQRLEGVTRAGGLTGVFERLWSNALDRQQPLENSNSNSNSSSNKSQARQARSPSPIACFMQSLDGSMMDFADEQESLWHEEGVLPLSLQTGIQERLRELAVQALHAPPPVDRRCPVPSGRRHTLPCVLGLGVAVASDLPSPPRLRSSKGARPRLRHQRLAPPAQRESCFIPMMITSVKPSASRSPTPEPTKYASSTPEPTQYASPTKRRYVPALPSDVSATANSSARQPVEYDKYNIFHG</sequence>
<protein>
    <submittedName>
        <fullName evidence="2">Uncharacterized protein</fullName>
    </submittedName>
</protein>
<feature type="region of interest" description="Disordered" evidence="1">
    <location>
        <begin position="728"/>
        <end position="750"/>
    </location>
</feature>
<evidence type="ECO:0000313" key="2">
    <source>
        <dbReference type="EMBL" id="CAE8686982.1"/>
    </source>
</evidence>
<reference evidence="2" key="1">
    <citation type="submission" date="2021-02" db="EMBL/GenBank/DDBJ databases">
        <authorList>
            <person name="Dougan E. K."/>
            <person name="Rhodes N."/>
            <person name="Thang M."/>
            <person name="Chan C."/>
        </authorList>
    </citation>
    <scope>NUCLEOTIDE SEQUENCE</scope>
</reference>
<feature type="compositionally biased region" description="Low complexity" evidence="1">
    <location>
        <begin position="386"/>
        <end position="398"/>
    </location>
</feature>
<dbReference type="Proteomes" id="UP000626109">
    <property type="component" value="Unassembled WGS sequence"/>
</dbReference>
<feature type="compositionally biased region" description="Low complexity" evidence="1">
    <location>
        <begin position="1117"/>
        <end position="1127"/>
    </location>
</feature>
<comment type="caution">
    <text evidence="2">The sequence shown here is derived from an EMBL/GenBank/DDBJ whole genome shotgun (WGS) entry which is preliminary data.</text>
</comment>